<dbReference type="Proteomes" id="UP000236753">
    <property type="component" value="Unassembled WGS sequence"/>
</dbReference>
<keyword evidence="2" id="KW-0560">Oxidoreductase</keyword>
<evidence type="ECO:0000313" key="3">
    <source>
        <dbReference type="EMBL" id="SEF72778.1"/>
    </source>
</evidence>
<dbReference type="RefSeq" id="WP_103966132.1">
    <property type="nucleotide sequence ID" value="NZ_FNUX01000007.1"/>
</dbReference>
<dbReference type="SUPFAM" id="SSF51735">
    <property type="entry name" value="NAD(P)-binding Rossmann-fold domains"/>
    <property type="match status" value="1"/>
</dbReference>
<dbReference type="InterPro" id="IPR002347">
    <property type="entry name" value="SDR_fam"/>
</dbReference>
<dbReference type="GO" id="GO:0016491">
    <property type="term" value="F:oxidoreductase activity"/>
    <property type="evidence" value="ECO:0007669"/>
    <property type="project" value="UniProtKB-KW"/>
</dbReference>
<gene>
    <name evidence="3" type="ORF">SAMN05216334_10788</name>
</gene>
<protein>
    <submittedName>
        <fullName evidence="3">NAD(P)-dependent dehydrogenase, short-chain alcohol dehydrogenase family</fullName>
    </submittedName>
</protein>
<dbReference type="PRINTS" id="PR00081">
    <property type="entry name" value="GDHRDH"/>
</dbReference>
<reference evidence="3 4" key="1">
    <citation type="submission" date="2016-10" db="EMBL/GenBank/DDBJ databases">
        <authorList>
            <person name="de Groot N.N."/>
        </authorList>
    </citation>
    <scope>NUCLEOTIDE SEQUENCE [LARGE SCALE GENOMIC DNA]</scope>
    <source>
        <strain evidence="3 4">Nm13</strain>
    </source>
</reference>
<dbReference type="PANTHER" id="PTHR43639">
    <property type="entry name" value="OXIDOREDUCTASE, SHORT-CHAIN DEHYDROGENASE/REDUCTASE FAMILY (AFU_ORTHOLOGUE AFUA_5G02870)"/>
    <property type="match status" value="1"/>
</dbReference>
<dbReference type="PANTHER" id="PTHR43639:SF1">
    <property type="entry name" value="SHORT-CHAIN DEHYDROGENASE_REDUCTASE FAMILY PROTEIN"/>
    <property type="match status" value="1"/>
</dbReference>
<proteinExistence type="inferred from homology"/>
<dbReference type="InterPro" id="IPR036291">
    <property type="entry name" value="NAD(P)-bd_dom_sf"/>
</dbReference>
<dbReference type="AlphaFoldDB" id="A0A1H5UE86"/>
<accession>A0A1H5UE86</accession>
<dbReference type="Gene3D" id="3.40.50.720">
    <property type="entry name" value="NAD(P)-binding Rossmann-like Domain"/>
    <property type="match status" value="1"/>
</dbReference>
<dbReference type="OrthoDB" id="9793325at2"/>
<evidence type="ECO:0000256" key="2">
    <source>
        <dbReference type="ARBA" id="ARBA00023002"/>
    </source>
</evidence>
<organism evidence="3 4">
    <name type="scientific">Nitrosomonas ureae</name>
    <dbReference type="NCBI Taxonomy" id="44577"/>
    <lineage>
        <taxon>Bacteria</taxon>
        <taxon>Pseudomonadati</taxon>
        <taxon>Pseudomonadota</taxon>
        <taxon>Betaproteobacteria</taxon>
        <taxon>Nitrosomonadales</taxon>
        <taxon>Nitrosomonadaceae</taxon>
        <taxon>Nitrosomonas</taxon>
    </lineage>
</organism>
<dbReference type="EMBL" id="FNUX01000007">
    <property type="protein sequence ID" value="SEF72778.1"/>
    <property type="molecule type" value="Genomic_DNA"/>
</dbReference>
<dbReference type="CDD" id="cd05233">
    <property type="entry name" value="SDR_c"/>
    <property type="match status" value="1"/>
</dbReference>
<dbReference type="Pfam" id="PF13561">
    <property type="entry name" value="adh_short_C2"/>
    <property type="match status" value="1"/>
</dbReference>
<comment type="similarity">
    <text evidence="1">Belongs to the short-chain dehydrogenases/reductases (SDR) family.</text>
</comment>
<evidence type="ECO:0000313" key="4">
    <source>
        <dbReference type="Proteomes" id="UP000236753"/>
    </source>
</evidence>
<sequence>MFKQKTIIVTGGSQGIGAGVVNAFIERGYNVVATSRNVTKSKELVQSDNLALIDGDIGQAVTAQKVAETAITRFDSIDALVNNAGIFLSKPFTDYTAEDFRSLISTNVEGFLYITQFVVKQMLKQKSGGSVVSITSSLVTHPIAGLSASVPMITKGGITASSLNLASEYAKEGIRFNTVAAGIVDTPLHKDNPKEFLKSLSPMGRISDTKEIVDAVIYLTEAQAITGEVLHVDNGAHVGKW</sequence>
<name>A0A1H5UE86_9PROT</name>
<evidence type="ECO:0000256" key="1">
    <source>
        <dbReference type="ARBA" id="ARBA00006484"/>
    </source>
</evidence>